<evidence type="ECO:0000313" key="2">
    <source>
        <dbReference type="Proteomes" id="UP000268093"/>
    </source>
</evidence>
<proteinExistence type="predicted"/>
<dbReference type="Proteomes" id="UP000268093">
    <property type="component" value="Unassembled WGS sequence"/>
</dbReference>
<accession>A0A433DBE0</accession>
<keyword evidence="2" id="KW-1185">Reference proteome</keyword>
<organism evidence="1 2">
    <name type="scientific">Jimgerdemannia flammicorona</name>
    <dbReference type="NCBI Taxonomy" id="994334"/>
    <lineage>
        <taxon>Eukaryota</taxon>
        <taxon>Fungi</taxon>
        <taxon>Fungi incertae sedis</taxon>
        <taxon>Mucoromycota</taxon>
        <taxon>Mucoromycotina</taxon>
        <taxon>Endogonomycetes</taxon>
        <taxon>Endogonales</taxon>
        <taxon>Endogonaceae</taxon>
        <taxon>Jimgerdemannia</taxon>
    </lineage>
</organism>
<protein>
    <submittedName>
        <fullName evidence="1">Uncharacterized protein</fullName>
    </submittedName>
</protein>
<name>A0A433DBE0_9FUNG</name>
<dbReference type="OrthoDB" id="2307726at2759"/>
<dbReference type="AlphaFoldDB" id="A0A433DBE0"/>
<sequence>MEGTSAQVRYPCCGKSDHSVFFGGDVKGYRYTVFDDWLRTVSPVDFVHIVKKPQNGYGHVHFATHDEASRFYCFTLENKIVGPDGSYVKFKASHFISGEKVEYERVGSFGEMFGKWINGISNISDALPLAD</sequence>
<gene>
    <name evidence="1" type="ORF">BC936DRAFT_144907</name>
</gene>
<reference evidence="1 2" key="1">
    <citation type="journal article" date="2018" name="New Phytol.">
        <title>Phylogenomics of Endogonaceae and evolution of mycorrhizas within Mucoromycota.</title>
        <authorList>
            <person name="Chang Y."/>
            <person name="Desiro A."/>
            <person name="Na H."/>
            <person name="Sandor L."/>
            <person name="Lipzen A."/>
            <person name="Clum A."/>
            <person name="Barry K."/>
            <person name="Grigoriev I.V."/>
            <person name="Martin F.M."/>
            <person name="Stajich J.E."/>
            <person name="Smith M.E."/>
            <person name="Bonito G."/>
            <person name="Spatafora J.W."/>
        </authorList>
    </citation>
    <scope>NUCLEOTIDE SEQUENCE [LARGE SCALE GENOMIC DNA]</scope>
    <source>
        <strain evidence="1 2">GMNB39</strain>
    </source>
</reference>
<dbReference type="EMBL" id="RBNI01003663">
    <property type="protein sequence ID" value="RUP48147.1"/>
    <property type="molecule type" value="Genomic_DNA"/>
</dbReference>
<comment type="caution">
    <text evidence="1">The sequence shown here is derived from an EMBL/GenBank/DDBJ whole genome shotgun (WGS) entry which is preliminary data.</text>
</comment>
<evidence type="ECO:0000313" key="1">
    <source>
        <dbReference type="EMBL" id="RUP48147.1"/>
    </source>
</evidence>